<feature type="region of interest" description="Disordered" evidence="1">
    <location>
        <begin position="1"/>
        <end position="21"/>
    </location>
</feature>
<gene>
    <name evidence="2" type="ORF">M513_14224</name>
</gene>
<feature type="region of interest" description="Disordered" evidence="1">
    <location>
        <begin position="65"/>
        <end position="167"/>
    </location>
</feature>
<feature type="non-terminal residue" evidence="2">
    <location>
        <position position="1"/>
    </location>
</feature>
<dbReference type="EMBL" id="KL364183">
    <property type="protein sequence ID" value="KFD44898.1"/>
    <property type="molecule type" value="Genomic_DNA"/>
</dbReference>
<organism evidence="2 3">
    <name type="scientific">Trichuris suis</name>
    <name type="common">pig whipworm</name>
    <dbReference type="NCBI Taxonomy" id="68888"/>
    <lineage>
        <taxon>Eukaryota</taxon>
        <taxon>Metazoa</taxon>
        <taxon>Ecdysozoa</taxon>
        <taxon>Nematoda</taxon>
        <taxon>Enoplea</taxon>
        <taxon>Dorylaimia</taxon>
        <taxon>Trichinellida</taxon>
        <taxon>Trichuridae</taxon>
        <taxon>Trichuris</taxon>
    </lineage>
</organism>
<name>A0A085LIV2_9BILA</name>
<dbReference type="Proteomes" id="UP000030764">
    <property type="component" value="Unassembled WGS sequence"/>
</dbReference>
<feature type="compositionally biased region" description="Polar residues" evidence="1">
    <location>
        <begin position="93"/>
        <end position="125"/>
    </location>
</feature>
<keyword evidence="3" id="KW-1185">Reference proteome</keyword>
<evidence type="ECO:0000313" key="2">
    <source>
        <dbReference type="EMBL" id="KFD44898.1"/>
    </source>
</evidence>
<evidence type="ECO:0000313" key="3">
    <source>
        <dbReference type="Proteomes" id="UP000030764"/>
    </source>
</evidence>
<protein>
    <submittedName>
        <fullName evidence="2">Uncharacterized protein</fullName>
    </submittedName>
</protein>
<sequence length="189" mass="20225">YEKPRPRPNFPSVPRQGPLSNTVPFVGDVAPAYWNCPGRFRWSNMIMLRVTPNIIVIISEFPAANPAGANRQPQRSCTAAAAVDENRPDKKIGNQSGQNDKTAPLSNSSGINQTTNLPVSETQATKAEPDALLTAEEKRVDNNAAEGKAEGCQVPELTSSISRESEKNGLVTCAADDGGATHNVISEQN</sequence>
<dbReference type="AlphaFoldDB" id="A0A085LIV2"/>
<evidence type="ECO:0000256" key="1">
    <source>
        <dbReference type="SAM" id="MobiDB-lite"/>
    </source>
</evidence>
<proteinExistence type="predicted"/>
<reference evidence="2 3" key="1">
    <citation type="journal article" date="2014" name="Nat. Genet.">
        <title>Genome and transcriptome of the porcine whipworm Trichuris suis.</title>
        <authorList>
            <person name="Jex A.R."/>
            <person name="Nejsum P."/>
            <person name="Schwarz E.M."/>
            <person name="Hu L."/>
            <person name="Young N.D."/>
            <person name="Hall R.S."/>
            <person name="Korhonen P.K."/>
            <person name="Liao S."/>
            <person name="Thamsborg S."/>
            <person name="Xia J."/>
            <person name="Xu P."/>
            <person name="Wang S."/>
            <person name="Scheerlinck J.P."/>
            <person name="Hofmann A."/>
            <person name="Sternberg P.W."/>
            <person name="Wang J."/>
            <person name="Gasser R.B."/>
        </authorList>
    </citation>
    <scope>NUCLEOTIDE SEQUENCE [LARGE SCALE GENOMIC DNA]</scope>
    <source>
        <strain evidence="2">DCEP-RM93M</strain>
    </source>
</reference>
<accession>A0A085LIV2</accession>
<feature type="non-terminal residue" evidence="2">
    <location>
        <position position="189"/>
    </location>
</feature>